<keyword evidence="4" id="KW-1185">Reference proteome</keyword>
<dbReference type="SMART" id="SM00028">
    <property type="entry name" value="TPR"/>
    <property type="match status" value="2"/>
</dbReference>
<gene>
    <name evidence="3" type="ORF">HETIRDRAFT_99220</name>
</gene>
<keyword evidence="1" id="KW-0677">Repeat</keyword>
<dbReference type="AlphaFoldDB" id="W4KN49"/>
<protein>
    <submittedName>
        <fullName evidence="3">Uncharacterized protein</fullName>
    </submittedName>
</protein>
<dbReference type="Gene3D" id="1.25.40.10">
    <property type="entry name" value="Tetratricopeptide repeat domain"/>
    <property type="match status" value="1"/>
</dbReference>
<dbReference type="Proteomes" id="UP000030671">
    <property type="component" value="Unassembled WGS sequence"/>
</dbReference>
<dbReference type="OrthoDB" id="2423701at2759"/>
<evidence type="ECO:0000313" key="4">
    <source>
        <dbReference type="Proteomes" id="UP000030671"/>
    </source>
</evidence>
<organism evidence="3 4">
    <name type="scientific">Heterobasidion irregulare (strain TC 32-1)</name>
    <dbReference type="NCBI Taxonomy" id="747525"/>
    <lineage>
        <taxon>Eukaryota</taxon>
        <taxon>Fungi</taxon>
        <taxon>Dikarya</taxon>
        <taxon>Basidiomycota</taxon>
        <taxon>Agaricomycotina</taxon>
        <taxon>Agaricomycetes</taxon>
        <taxon>Russulales</taxon>
        <taxon>Bondarzewiaceae</taxon>
        <taxon>Heterobasidion</taxon>
        <taxon>Heterobasidion annosum species complex</taxon>
    </lineage>
</organism>
<dbReference type="PANTHER" id="PTHR45831">
    <property type="entry name" value="LD24721P"/>
    <property type="match status" value="1"/>
</dbReference>
<sequence>MSSAEANTVEQLKAAANDLYLKGDYEAAHLTYSQAIEEDSTNPTLFANRAQTDLAMKKFVVLFLQHAQKAVDLDPKFCKAWGRLATAQHALAQYSASIDAWQKALLSLPPVPGEAKLRSQFESGLRAAQIEQESVKKQYVPTDGVVESKDLPWNRALAMKDALLKDKGDSMNSSAWIIMAAYKDFSEGVKLMNEGDIDVGRKGKLSALTLLSNGILRDSRVFHMNLPDWVEKYNRRAIFENKLYNAWLDGGVTAVQEEAMVRLQAKGWDDVRAALSVTVRGWIVVGLIASNDGPENGSAAMECFSQAIGVLQWGRNMWQRVPREQRGEIFDSAFLRGVKRLFLSAFVKAYTNSLGPDSDYDLDDLYEMTRDYIKEVQADPPKFIRDEMDPGFLSSFWLYPQAEGFSILGFVHMRKGLDALERKDDKAAEEFTQAAKWYSQAGQSYPQDDEKHVFFLAIAMEALWRRGTDLGQLLPLCKVIREGIPEMKRIWEYSPMAEERNRIVQEILDFEDEYRSKLKRGECTLKDVVCPVSFQSVSS</sequence>
<dbReference type="InterPro" id="IPR019734">
    <property type="entry name" value="TPR_rpt"/>
</dbReference>
<dbReference type="SUPFAM" id="SSF48452">
    <property type="entry name" value="TPR-like"/>
    <property type="match status" value="1"/>
</dbReference>
<dbReference type="eggNOG" id="KOG0376">
    <property type="taxonomic scope" value="Eukaryota"/>
</dbReference>
<dbReference type="STRING" id="747525.W4KN49"/>
<dbReference type="EMBL" id="KI925454">
    <property type="protein sequence ID" value="ETW86785.1"/>
    <property type="molecule type" value="Genomic_DNA"/>
</dbReference>
<dbReference type="PANTHER" id="PTHR45831:SF2">
    <property type="entry name" value="LD24721P"/>
    <property type="match status" value="1"/>
</dbReference>
<evidence type="ECO:0000256" key="2">
    <source>
        <dbReference type="ARBA" id="ARBA00022803"/>
    </source>
</evidence>
<evidence type="ECO:0000256" key="1">
    <source>
        <dbReference type="ARBA" id="ARBA00022737"/>
    </source>
</evidence>
<dbReference type="HOGENOM" id="CLU_037233_0_0_1"/>
<dbReference type="GO" id="GO:0060090">
    <property type="term" value="F:molecular adaptor activity"/>
    <property type="evidence" value="ECO:0007669"/>
    <property type="project" value="TreeGrafter"/>
</dbReference>
<dbReference type="GO" id="GO:0006620">
    <property type="term" value="P:post-translational protein targeting to endoplasmic reticulum membrane"/>
    <property type="evidence" value="ECO:0007669"/>
    <property type="project" value="TreeGrafter"/>
</dbReference>
<proteinExistence type="predicted"/>
<dbReference type="InParanoid" id="W4KN49"/>
<dbReference type="GeneID" id="20678897"/>
<evidence type="ECO:0000313" key="3">
    <source>
        <dbReference type="EMBL" id="ETW86785.1"/>
    </source>
</evidence>
<dbReference type="InterPro" id="IPR047150">
    <property type="entry name" value="SGT"/>
</dbReference>
<reference evidence="3 4" key="1">
    <citation type="journal article" date="2012" name="New Phytol.">
        <title>Insight into trade-off between wood decay and parasitism from the genome of a fungal forest pathogen.</title>
        <authorList>
            <person name="Olson A."/>
            <person name="Aerts A."/>
            <person name="Asiegbu F."/>
            <person name="Belbahri L."/>
            <person name="Bouzid O."/>
            <person name="Broberg A."/>
            <person name="Canback B."/>
            <person name="Coutinho P.M."/>
            <person name="Cullen D."/>
            <person name="Dalman K."/>
            <person name="Deflorio G."/>
            <person name="van Diepen L.T."/>
            <person name="Dunand C."/>
            <person name="Duplessis S."/>
            <person name="Durling M."/>
            <person name="Gonthier P."/>
            <person name="Grimwood J."/>
            <person name="Fossdal C.G."/>
            <person name="Hansson D."/>
            <person name="Henrissat B."/>
            <person name="Hietala A."/>
            <person name="Himmelstrand K."/>
            <person name="Hoffmeister D."/>
            <person name="Hogberg N."/>
            <person name="James T.Y."/>
            <person name="Karlsson M."/>
            <person name="Kohler A."/>
            <person name="Kues U."/>
            <person name="Lee Y.H."/>
            <person name="Lin Y.C."/>
            <person name="Lind M."/>
            <person name="Lindquist E."/>
            <person name="Lombard V."/>
            <person name="Lucas S."/>
            <person name="Lunden K."/>
            <person name="Morin E."/>
            <person name="Murat C."/>
            <person name="Park J."/>
            <person name="Raffaello T."/>
            <person name="Rouze P."/>
            <person name="Salamov A."/>
            <person name="Schmutz J."/>
            <person name="Solheim H."/>
            <person name="Stahlberg J."/>
            <person name="Velez H."/>
            <person name="de Vries R.P."/>
            <person name="Wiebenga A."/>
            <person name="Woodward S."/>
            <person name="Yakovlev I."/>
            <person name="Garbelotto M."/>
            <person name="Martin F."/>
            <person name="Grigoriev I.V."/>
            <person name="Stenlid J."/>
        </authorList>
    </citation>
    <scope>NUCLEOTIDE SEQUENCE [LARGE SCALE GENOMIC DNA]</scope>
    <source>
        <strain evidence="3 4">TC 32-1</strain>
    </source>
</reference>
<name>W4KN49_HETIT</name>
<dbReference type="InterPro" id="IPR011990">
    <property type="entry name" value="TPR-like_helical_dom_sf"/>
</dbReference>
<dbReference type="RefSeq" id="XP_009540769.1">
    <property type="nucleotide sequence ID" value="XM_009542474.1"/>
</dbReference>
<dbReference type="KEGG" id="hir:HETIRDRAFT_99220"/>
<keyword evidence="2" id="KW-0802">TPR repeat</keyword>
<accession>W4KN49</accession>
<dbReference type="GO" id="GO:0072380">
    <property type="term" value="C:TRC complex"/>
    <property type="evidence" value="ECO:0007669"/>
    <property type="project" value="TreeGrafter"/>
</dbReference>
<dbReference type="GO" id="GO:0016020">
    <property type="term" value="C:membrane"/>
    <property type="evidence" value="ECO:0007669"/>
    <property type="project" value="TreeGrafter"/>
</dbReference>